<feature type="compositionally biased region" description="Polar residues" evidence="1">
    <location>
        <begin position="290"/>
        <end position="302"/>
    </location>
</feature>
<sequence>MVRQSPPHMPPRVPSARAPSKFECVDAARNRIQCLGLKAVGAGTGNHSAVQADPASRRRHLPAVPTTPKRAGGRSAVRQLKLGSSVSTTDENLRGAHERRRHLPPGKARPNSVGDRIQNPGPSYHTQLSASTVVTLELPRTHSTPHTVTPMLADGLTSDDLLLLCGVNPGSSKAIWYTTMRAQLEARVLAMSVDQSHRGDNAIANVPRPEEASLSSLRFPAHRTDAASEPLVLPTEVLQLKEPPGVDAVPSEHSTAATRSVTPQAEKVPSVSSSEDNTEEVKEDDEDDGTSSIGTRATSFSSEKAANTLEQGQANALLLTSLKKFRFSPKQLEQMHVNVLSLQALVGL</sequence>
<evidence type="ECO:0000256" key="1">
    <source>
        <dbReference type="SAM" id="MobiDB-lite"/>
    </source>
</evidence>
<protein>
    <submittedName>
        <fullName evidence="2">Uncharacterized protein</fullName>
    </submittedName>
</protein>
<dbReference type="KEGG" id="lpan:LPMP_202480"/>
<dbReference type="VEuPathDB" id="TriTrypDB:LPAL13_200030100"/>
<dbReference type="GeneID" id="22574457"/>
<dbReference type="Proteomes" id="UP000063063">
    <property type="component" value="Chromosome 20"/>
</dbReference>
<evidence type="ECO:0000313" key="3">
    <source>
        <dbReference type="Proteomes" id="UP000063063"/>
    </source>
</evidence>
<dbReference type="VEuPathDB" id="TriTrypDB:LPMP_202480"/>
<evidence type="ECO:0000313" key="2">
    <source>
        <dbReference type="EMBL" id="AIN97744.1"/>
    </source>
</evidence>
<name>A0A088RRB7_LEIPA</name>
<reference evidence="2 3" key="1">
    <citation type="journal article" date="2015" name="Sci. Rep.">
        <title>The genome of Leishmania panamensis: insights into genomics of the L. (Viannia) subgenus.</title>
        <authorList>
            <person name="Llanes A."/>
            <person name="Restrepo C.M."/>
            <person name="Vecchio G.D."/>
            <person name="Anguizola F.J."/>
            <person name="Lleonart R."/>
        </authorList>
    </citation>
    <scope>NUCLEOTIDE SEQUENCE [LARGE SCALE GENOMIC DNA]</scope>
    <source>
        <strain evidence="2 3">MHOM/PA/94/PSC-1</strain>
    </source>
</reference>
<proteinExistence type="predicted"/>
<feature type="region of interest" description="Disordered" evidence="1">
    <location>
        <begin position="45"/>
        <end position="124"/>
    </location>
</feature>
<dbReference type="eggNOG" id="ENOG502SIH2">
    <property type="taxonomic scope" value="Eukaryota"/>
</dbReference>
<feature type="region of interest" description="Disordered" evidence="1">
    <location>
        <begin position="244"/>
        <end position="302"/>
    </location>
</feature>
<dbReference type="AlphaFoldDB" id="A0A088RRB7"/>
<dbReference type="EMBL" id="CP009389">
    <property type="protein sequence ID" value="AIN97744.1"/>
    <property type="molecule type" value="Genomic_DNA"/>
</dbReference>
<dbReference type="OrthoDB" id="265468at2759"/>
<dbReference type="RefSeq" id="XP_010698451.1">
    <property type="nucleotide sequence ID" value="XM_010700149.1"/>
</dbReference>
<accession>A0A088RRB7</accession>
<gene>
    <name evidence="2" type="ORF">LPMP_202480</name>
</gene>
<feature type="compositionally biased region" description="Acidic residues" evidence="1">
    <location>
        <begin position="276"/>
        <end position="289"/>
    </location>
</feature>
<keyword evidence="3" id="KW-1185">Reference proteome</keyword>
<organism evidence="2 3">
    <name type="scientific">Leishmania panamensis</name>
    <dbReference type="NCBI Taxonomy" id="5679"/>
    <lineage>
        <taxon>Eukaryota</taxon>
        <taxon>Discoba</taxon>
        <taxon>Euglenozoa</taxon>
        <taxon>Kinetoplastea</taxon>
        <taxon>Metakinetoplastina</taxon>
        <taxon>Trypanosomatida</taxon>
        <taxon>Trypanosomatidae</taxon>
        <taxon>Leishmaniinae</taxon>
        <taxon>Leishmania</taxon>
        <taxon>Leishmania guyanensis species complex</taxon>
    </lineage>
</organism>
<feature type="compositionally biased region" description="Polar residues" evidence="1">
    <location>
        <begin position="252"/>
        <end position="263"/>
    </location>
</feature>